<feature type="DNA-binding region" description="H-T-H motif" evidence="4">
    <location>
        <begin position="31"/>
        <end position="50"/>
    </location>
</feature>
<keyword evidence="7" id="KW-1185">Reference proteome</keyword>
<dbReference type="STRING" id="493475.GARC_3136"/>
<dbReference type="EMBL" id="BAEO01000047">
    <property type="protein sequence ID" value="GAC20095.1"/>
    <property type="molecule type" value="Genomic_DNA"/>
</dbReference>
<evidence type="ECO:0000313" key="6">
    <source>
        <dbReference type="EMBL" id="GAC20095.1"/>
    </source>
</evidence>
<dbReference type="OrthoDB" id="270177at2"/>
<dbReference type="SUPFAM" id="SSF48498">
    <property type="entry name" value="Tetracyclin repressor-like, C-terminal domain"/>
    <property type="match status" value="1"/>
</dbReference>
<sequence length="200" mass="21963">MASGRKKSFDENTALNAAMAVFWQKGYVGATLMDLTTRMGINKPSMYSAFGNKEALFVKATQCYIDTKMTPHMELLFEEGVAFKQRLKNHMMSIVSMQCAPEHAKGCYLALCQSELVSGDIPEQAEQILKEADLMPSKLYTELFKNDAEAIALGLNKNAEANGLSIYTLLKGTASMARSGIDKSQLEYSIDSIIAGISIH</sequence>
<evidence type="ECO:0000313" key="7">
    <source>
        <dbReference type="Proteomes" id="UP000006327"/>
    </source>
</evidence>
<dbReference type="Gene3D" id="1.10.357.10">
    <property type="entry name" value="Tetracycline Repressor, domain 2"/>
    <property type="match status" value="1"/>
</dbReference>
<dbReference type="PRINTS" id="PR00455">
    <property type="entry name" value="HTHTETR"/>
</dbReference>
<evidence type="ECO:0000256" key="3">
    <source>
        <dbReference type="ARBA" id="ARBA00023163"/>
    </source>
</evidence>
<dbReference type="eggNOG" id="COG1309">
    <property type="taxonomic scope" value="Bacteria"/>
</dbReference>
<organism evidence="6 7">
    <name type="scientific">Paraglaciecola arctica BSs20135</name>
    <dbReference type="NCBI Taxonomy" id="493475"/>
    <lineage>
        <taxon>Bacteria</taxon>
        <taxon>Pseudomonadati</taxon>
        <taxon>Pseudomonadota</taxon>
        <taxon>Gammaproteobacteria</taxon>
        <taxon>Alteromonadales</taxon>
        <taxon>Alteromonadaceae</taxon>
        <taxon>Paraglaciecola</taxon>
    </lineage>
</organism>
<dbReference type="PANTHER" id="PTHR47506">
    <property type="entry name" value="TRANSCRIPTIONAL REGULATORY PROTEIN"/>
    <property type="match status" value="1"/>
</dbReference>
<dbReference type="InterPro" id="IPR023772">
    <property type="entry name" value="DNA-bd_HTH_TetR-type_CS"/>
</dbReference>
<accession>K6Z9G4</accession>
<proteinExistence type="predicted"/>
<dbReference type="Proteomes" id="UP000006327">
    <property type="component" value="Unassembled WGS sequence"/>
</dbReference>
<feature type="domain" description="HTH tetR-type" evidence="5">
    <location>
        <begin position="8"/>
        <end position="68"/>
    </location>
</feature>
<dbReference type="Gene3D" id="1.10.10.60">
    <property type="entry name" value="Homeodomain-like"/>
    <property type="match status" value="1"/>
</dbReference>
<dbReference type="PROSITE" id="PS50977">
    <property type="entry name" value="HTH_TETR_2"/>
    <property type="match status" value="1"/>
</dbReference>
<dbReference type="RefSeq" id="WP_007621671.1">
    <property type="nucleotide sequence ID" value="NZ_BAEO01000047.1"/>
</dbReference>
<name>K6Z9G4_9ALTE</name>
<comment type="caution">
    <text evidence="6">The sequence shown here is derived from an EMBL/GenBank/DDBJ whole genome shotgun (WGS) entry which is preliminary data.</text>
</comment>
<dbReference type="InterPro" id="IPR001647">
    <property type="entry name" value="HTH_TetR"/>
</dbReference>
<evidence type="ECO:0000256" key="1">
    <source>
        <dbReference type="ARBA" id="ARBA00023015"/>
    </source>
</evidence>
<protein>
    <submittedName>
        <fullName evidence="6">Transcriptional regulator, TetR family protein</fullName>
    </submittedName>
</protein>
<dbReference type="InterPro" id="IPR036271">
    <property type="entry name" value="Tet_transcr_reg_TetR-rel_C_sf"/>
</dbReference>
<evidence type="ECO:0000256" key="2">
    <source>
        <dbReference type="ARBA" id="ARBA00023125"/>
    </source>
</evidence>
<dbReference type="PROSITE" id="PS01081">
    <property type="entry name" value="HTH_TETR_1"/>
    <property type="match status" value="1"/>
</dbReference>
<keyword evidence="3" id="KW-0804">Transcription</keyword>
<evidence type="ECO:0000259" key="5">
    <source>
        <dbReference type="PROSITE" id="PS50977"/>
    </source>
</evidence>
<dbReference type="PANTHER" id="PTHR47506:SF1">
    <property type="entry name" value="HTH-TYPE TRANSCRIPTIONAL REGULATOR YJDC"/>
    <property type="match status" value="1"/>
</dbReference>
<gene>
    <name evidence="6" type="ORF">GARC_3136</name>
</gene>
<dbReference type="Pfam" id="PF00440">
    <property type="entry name" value="TetR_N"/>
    <property type="match status" value="1"/>
</dbReference>
<dbReference type="SUPFAM" id="SSF46689">
    <property type="entry name" value="Homeodomain-like"/>
    <property type="match status" value="1"/>
</dbReference>
<dbReference type="GO" id="GO:0003677">
    <property type="term" value="F:DNA binding"/>
    <property type="evidence" value="ECO:0007669"/>
    <property type="project" value="UniProtKB-UniRule"/>
</dbReference>
<reference evidence="6 7" key="1">
    <citation type="journal article" date="2017" name="Antonie Van Leeuwenhoek">
        <title>Rhizobium rhizosphaerae sp. nov., a novel species isolated from rice rhizosphere.</title>
        <authorList>
            <person name="Zhao J.J."/>
            <person name="Zhang J."/>
            <person name="Zhang R.J."/>
            <person name="Zhang C.W."/>
            <person name="Yin H.Q."/>
            <person name="Zhang X.X."/>
        </authorList>
    </citation>
    <scope>NUCLEOTIDE SEQUENCE [LARGE SCALE GENOMIC DNA]</scope>
    <source>
        <strain evidence="6 7">BSs20135</strain>
    </source>
</reference>
<evidence type="ECO:0000256" key="4">
    <source>
        <dbReference type="PROSITE-ProRule" id="PRU00335"/>
    </source>
</evidence>
<keyword evidence="1" id="KW-0805">Transcription regulation</keyword>
<dbReference type="InterPro" id="IPR009057">
    <property type="entry name" value="Homeodomain-like_sf"/>
</dbReference>
<keyword evidence="2 4" id="KW-0238">DNA-binding</keyword>
<dbReference type="AlphaFoldDB" id="K6Z9G4"/>